<gene>
    <name evidence="1" type="ORF">A4S10_02792</name>
</gene>
<dbReference type="AlphaFoldDB" id="A0A0E9ADV9"/>
<dbReference type="Proteomes" id="UP000189452">
    <property type="component" value="Chromosome"/>
</dbReference>
<proteinExistence type="predicted"/>
<name>A0A0E9ADV9_MYCTX</name>
<reference evidence="1 2" key="1">
    <citation type="submission" date="2016-04" db="EMBL/GenBank/DDBJ databases">
        <authorList>
            <person name="Bigi M."/>
            <person name="Bigi F."/>
            <person name="Soria M.A."/>
        </authorList>
    </citation>
    <scope>NUCLEOTIDE SEQUENCE [LARGE SCALE GENOMIC DNA]</scope>
    <source>
        <strain evidence="1 2">6548</strain>
    </source>
</reference>
<reference evidence="1 2" key="2">
    <citation type="submission" date="2017-02" db="EMBL/GenBank/DDBJ databases">
        <title>Protein polymorphisms may explain contrasting epidemiological fitness of two variants of a multidrug-resistant Mycobacterium tuberculosis strain.</title>
        <authorList>
            <person name="Bigi M.M."/>
            <person name="Lopez B."/>
            <person name="Blanco F.C."/>
            <person name="Sasiain M.C."/>
            <person name="De La Barrera S."/>
            <person name="Ritacco V."/>
            <person name="Bigi F."/>
            <person name="Soria M.A."/>
        </authorList>
    </citation>
    <scope>NUCLEOTIDE SEQUENCE [LARGE SCALE GENOMIC DNA]</scope>
    <source>
        <strain evidence="1 2">6548</strain>
    </source>
</reference>
<sequence>MIVVRTAEAAEQALTEGQLVCPRRGCGDTLRRWRYGRRRHVRSLGSQVIDVRPQRVRCRRCESTHVLLPAALQPRLGRGGGGQLRPGGVVYGQVRPVGVS</sequence>
<evidence type="ECO:0000313" key="2">
    <source>
        <dbReference type="Proteomes" id="UP000189452"/>
    </source>
</evidence>
<dbReference type="EMBL" id="LWDQ01000001">
    <property type="protein sequence ID" value="OMH60608.1"/>
    <property type="molecule type" value="Genomic_DNA"/>
</dbReference>
<comment type="caution">
    <text evidence="1">The sequence shown here is derived from an EMBL/GenBank/DDBJ whole genome shotgun (WGS) entry which is preliminary data.</text>
</comment>
<accession>A0A0E9ADV9</accession>
<organism evidence="1 2">
    <name type="scientific">Mycobacterium tuberculosis</name>
    <dbReference type="NCBI Taxonomy" id="1773"/>
    <lineage>
        <taxon>Bacteria</taxon>
        <taxon>Bacillati</taxon>
        <taxon>Actinomycetota</taxon>
        <taxon>Actinomycetes</taxon>
        <taxon>Mycobacteriales</taxon>
        <taxon>Mycobacteriaceae</taxon>
        <taxon>Mycobacterium</taxon>
        <taxon>Mycobacterium tuberculosis complex</taxon>
    </lineage>
</organism>
<evidence type="ECO:0000313" key="1">
    <source>
        <dbReference type="EMBL" id="OMH60608.1"/>
    </source>
</evidence>
<protein>
    <submittedName>
        <fullName evidence="1">Uncharacterized protein</fullName>
    </submittedName>
</protein>